<reference evidence="2" key="2">
    <citation type="journal article" date="2021" name="Microbiome">
        <title>Successional dynamics and alternative stable states in a saline activated sludge microbial community over 9 years.</title>
        <authorList>
            <person name="Wang Y."/>
            <person name="Ye J."/>
            <person name="Ju F."/>
            <person name="Liu L."/>
            <person name="Boyd J.A."/>
            <person name="Deng Y."/>
            <person name="Parks D.H."/>
            <person name="Jiang X."/>
            <person name="Yin X."/>
            <person name="Woodcroft B.J."/>
            <person name="Tyson G.W."/>
            <person name="Hugenholtz P."/>
            <person name="Polz M.F."/>
            <person name="Zhang T."/>
        </authorList>
    </citation>
    <scope>NUCLEOTIDE SEQUENCE</scope>
    <source>
        <strain evidence="2">HKST-UBA14</strain>
    </source>
</reference>
<keyword evidence="1" id="KW-1133">Transmembrane helix</keyword>
<feature type="transmembrane region" description="Helical" evidence="1">
    <location>
        <begin position="20"/>
        <end position="43"/>
    </location>
</feature>
<dbReference type="AlphaFoldDB" id="A0A955RIZ8"/>
<evidence type="ECO:0000313" key="2">
    <source>
        <dbReference type="EMBL" id="MCA9383426.1"/>
    </source>
</evidence>
<dbReference type="EMBL" id="JAGQLK010000068">
    <property type="protein sequence ID" value="MCA9383426.1"/>
    <property type="molecule type" value="Genomic_DNA"/>
</dbReference>
<keyword evidence="1" id="KW-0472">Membrane</keyword>
<keyword evidence="1" id="KW-0812">Transmembrane</keyword>
<evidence type="ECO:0000313" key="3">
    <source>
        <dbReference type="Proteomes" id="UP000783287"/>
    </source>
</evidence>
<proteinExistence type="predicted"/>
<name>A0A955RIZ8_9BACT</name>
<evidence type="ECO:0000256" key="1">
    <source>
        <dbReference type="SAM" id="Phobius"/>
    </source>
</evidence>
<protein>
    <submittedName>
        <fullName evidence="2">Uncharacterized protein</fullName>
    </submittedName>
</protein>
<dbReference type="Proteomes" id="UP000783287">
    <property type="component" value="Unassembled WGS sequence"/>
</dbReference>
<organism evidence="2 3">
    <name type="scientific">Candidatus Dojkabacteria bacterium</name>
    <dbReference type="NCBI Taxonomy" id="2099670"/>
    <lineage>
        <taxon>Bacteria</taxon>
        <taxon>Candidatus Dojkabacteria</taxon>
    </lineage>
</organism>
<accession>A0A955RIZ8</accession>
<comment type="caution">
    <text evidence="2">The sequence shown here is derived from an EMBL/GenBank/DDBJ whole genome shotgun (WGS) entry which is preliminary data.</text>
</comment>
<reference evidence="2" key="1">
    <citation type="submission" date="2020-04" db="EMBL/GenBank/DDBJ databases">
        <authorList>
            <person name="Zhang T."/>
        </authorList>
    </citation>
    <scope>NUCLEOTIDE SEQUENCE</scope>
    <source>
        <strain evidence="2">HKST-UBA14</strain>
    </source>
</reference>
<sequence>MEKKENKHSMADHKALGPMVGFVAIIFFFVGFLFGFVLFYFIYVSDTVKVELNNNGGNYLRIYKPDSMQGKMSADVEYEDGTVSFEYPEEWMYDVETGALSADGVTVVTLDPGLVALEEGMSCYGDLAVDDEFGGMMVLENKEGEFGTMMGAMLTLHEEGMTMEDPGAVMKYCVELDGGLSYQVTVAEGLDEMMKEDVNMMLSSVKVN</sequence>
<gene>
    <name evidence="2" type="ORF">KC909_03610</name>
</gene>